<name>A0ABS2JEI9_9ACTN</name>
<sequence length="250" mass="27473">MARLRLGSILLGTTDPERLRAWYVAAFSPTVTPSGFLDFGGFDMLVDGRDDIAGKNAEPGRMILNFEVDDARAVAAHLDTMGVVWLAPLEEREDGLFGTLLDPDGNYVQVIQLSEEYLAAQQGDRPPAGEALALSPAFNGFSVDDIPAARRFYGETLGLDVYEEYGMLHLRLAGGREVLVYPKPEHQPATYTILNFPVDDIEQAVDMLVGRGVRFEAYDHVDAKGIYRGEGPPIAWFRDPAGNILSVLQE</sequence>
<comment type="caution">
    <text evidence="2">The sequence shown here is derived from an EMBL/GenBank/DDBJ whole genome shotgun (WGS) entry which is preliminary data.</text>
</comment>
<dbReference type="InterPro" id="IPR004360">
    <property type="entry name" value="Glyas_Fos-R_dOase_dom"/>
</dbReference>
<dbReference type="RefSeq" id="WP_204959038.1">
    <property type="nucleotide sequence ID" value="NZ_JAFEUO010000004.1"/>
</dbReference>
<evidence type="ECO:0000313" key="2">
    <source>
        <dbReference type="EMBL" id="MBM7083849.1"/>
    </source>
</evidence>
<dbReference type="Gene3D" id="3.10.180.10">
    <property type="entry name" value="2,3-Dihydroxybiphenyl 1,2-Dioxygenase, domain 1"/>
    <property type="match status" value="2"/>
</dbReference>
<proteinExistence type="predicted"/>
<dbReference type="CDD" id="cd06587">
    <property type="entry name" value="VOC"/>
    <property type="match status" value="2"/>
</dbReference>
<dbReference type="Pfam" id="PF00903">
    <property type="entry name" value="Glyoxalase"/>
    <property type="match status" value="1"/>
</dbReference>
<evidence type="ECO:0000313" key="3">
    <source>
        <dbReference type="Proteomes" id="UP000809587"/>
    </source>
</evidence>
<feature type="domain" description="VOC" evidence="1">
    <location>
        <begin position="5"/>
        <end position="113"/>
    </location>
</feature>
<dbReference type="InterPro" id="IPR041581">
    <property type="entry name" value="Glyoxalase_6"/>
</dbReference>
<dbReference type="EMBL" id="JAFEUO010000004">
    <property type="protein sequence ID" value="MBM7083849.1"/>
    <property type="molecule type" value="Genomic_DNA"/>
</dbReference>
<dbReference type="PANTHER" id="PTHR33993">
    <property type="entry name" value="GLYOXALASE-RELATED"/>
    <property type="match status" value="1"/>
</dbReference>
<dbReference type="Pfam" id="PF18029">
    <property type="entry name" value="Glyoxalase_6"/>
    <property type="match status" value="1"/>
</dbReference>
<protein>
    <submittedName>
        <fullName evidence="2">VOC family protein</fullName>
    </submittedName>
</protein>
<organism evidence="2 3">
    <name type="scientific">Micromonospora humidisoli</name>
    <dbReference type="NCBI Taxonomy" id="2807622"/>
    <lineage>
        <taxon>Bacteria</taxon>
        <taxon>Bacillati</taxon>
        <taxon>Actinomycetota</taxon>
        <taxon>Actinomycetes</taxon>
        <taxon>Micromonosporales</taxon>
        <taxon>Micromonosporaceae</taxon>
        <taxon>Micromonospora</taxon>
    </lineage>
</organism>
<dbReference type="InterPro" id="IPR029068">
    <property type="entry name" value="Glyas_Bleomycin-R_OHBP_Dase"/>
</dbReference>
<feature type="domain" description="VOC" evidence="1">
    <location>
        <begin position="135"/>
        <end position="250"/>
    </location>
</feature>
<dbReference type="SUPFAM" id="SSF54593">
    <property type="entry name" value="Glyoxalase/Bleomycin resistance protein/Dihydroxybiphenyl dioxygenase"/>
    <property type="match status" value="2"/>
</dbReference>
<accession>A0ABS2JEI9</accession>
<dbReference type="Proteomes" id="UP000809587">
    <property type="component" value="Unassembled WGS sequence"/>
</dbReference>
<gene>
    <name evidence="2" type="ORF">JQN84_15115</name>
</gene>
<dbReference type="InterPro" id="IPR037523">
    <property type="entry name" value="VOC_core"/>
</dbReference>
<keyword evidence="3" id="KW-1185">Reference proteome</keyword>
<evidence type="ECO:0000259" key="1">
    <source>
        <dbReference type="PROSITE" id="PS51819"/>
    </source>
</evidence>
<dbReference type="InterPro" id="IPR052164">
    <property type="entry name" value="Anthracycline_SecMetBiosynth"/>
</dbReference>
<reference evidence="2 3" key="1">
    <citation type="submission" date="2021-02" db="EMBL/GenBank/DDBJ databases">
        <authorList>
            <person name="Lee D.-H."/>
        </authorList>
    </citation>
    <scope>NUCLEOTIDE SEQUENCE [LARGE SCALE GENOMIC DNA]</scope>
    <source>
        <strain evidence="2 3">MMS20-R2-29</strain>
    </source>
</reference>
<dbReference type="PROSITE" id="PS51819">
    <property type="entry name" value="VOC"/>
    <property type="match status" value="2"/>
</dbReference>